<keyword evidence="3 7" id="KW-1133">Transmembrane helix</keyword>
<keyword evidence="2 8" id="KW-0732">Signal</keyword>
<dbReference type="Proteomes" id="UP000232875">
    <property type="component" value="Unassembled WGS sequence"/>
</dbReference>
<evidence type="ECO:0000259" key="9">
    <source>
        <dbReference type="PROSITE" id="PS50076"/>
    </source>
</evidence>
<feature type="chain" id="PRO_5014625234" description="J domain-containing protein" evidence="8">
    <location>
        <begin position="19"/>
        <end position="325"/>
    </location>
</feature>
<keyword evidence="11" id="KW-1185">Reference proteome</keyword>
<dbReference type="CDD" id="cd06257">
    <property type="entry name" value="DnaJ"/>
    <property type="match status" value="1"/>
</dbReference>
<keyword evidence="1 7" id="KW-0812">Transmembrane</keyword>
<evidence type="ECO:0000256" key="2">
    <source>
        <dbReference type="ARBA" id="ARBA00022729"/>
    </source>
</evidence>
<dbReference type="InterPro" id="IPR052606">
    <property type="entry name" value="DnaJ_domain_protein"/>
</dbReference>
<feature type="compositionally biased region" description="Low complexity" evidence="6">
    <location>
        <begin position="290"/>
        <end position="299"/>
    </location>
</feature>
<feature type="region of interest" description="Disordered" evidence="6">
    <location>
        <begin position="290"/>
        <end position="325"/>
    </location>
</feature>
<dbReference type="PANTHER" id="PTHR44653">
    <property type="entry name" value="DNAJ HOMOLOG SUBFAMILY C MEMBER 1"/>
    <property type="match status" value="1"/>
</dbReference>
<evidence type="ECO:0000256" key="4">
    <source>
        <dbReference type="ARBA" id="ARBA00023136"/>
    </source>
</evidence>
<sequence>MKLAQLLVLGLIFELQKALVEREGEGANFYTMLGVKANAAVSDIRKAYREKSLLPDKNTGVSGAAKRFEQLGLIHKILRDERRDRYNYFLTNGFPKWRGTGYFYERFRPGLALVLAVLFVFSLVTQHLLQRMIWRTDKARVDRLYRSALAAARGAWFQTPEPDAKTPKSKHAKPPAQKKVRVPLRGYPDLSPAPSNAEIASGKVDWDDEGRKVRQAMSAVHNAPDGDELRMVDVTVYADNSMTVLDTANDEWIPLEQLDPAFAPSWSTLWPARLLRFLFGRAAREPVPTEVAPTATAETLGTDASAQASVPFKKAAKRRARGSKN</sequence>
<dbReference type="InterPro" id="IPR001623">
    <property type="entry name" value="DnaJ_domain"/>
</dbReference>
<dbReference type="AlphaFoldDB" id="A0A2N1J7K5"/>
<evidence type="ECO:0000256" key="5">
    <source>
        <dbReference type="ARBA" id="ARBA00037847"/>
    </source>
</evidence>
<gene>
    <name evidence="10" type="ORF">MVES_003625</name>
</gene>
<evidence type="ECO:0000256" key="8">
    <source>
        <dbReference type="SAM" id="SignalP"/>
    </source>
</evidence>
<evidence type="ECO:0000256" key="1">
    <source>
        <dbReference type="ARBA" id="ARBA00022692"/>
    </source>
</evidence>
<protein>
    <recommendedName>
        <fullName evidence="9">J domain-containing protein</fullName>
    </recommendedName>
</protein>
<dbReference type="Gene3D" id="1.10.287.110">
    <property type="entry name" value="DnaJ domain"/>
    <property type="match status" value="1"/>
</dbReference>
<accession>A0A2N1J7K5</accession>
<organism evidence="10 11">
    <name type="scientific">Malassezia vespertilionis</name>
    <dbReference type="NCBI Taxonomy" id="2020962"/>
    <lineage>
        <taxon>Eukaryota</taxon>
        <taxon>Fungi</taxon>
        <taxon>Dikarya</taxon>
        <taxon>Basidiomycota</taxon>
        <taxon>Ustilaginomycotina</taxon>
        <taxon>Malasseziomycetes</taxon>
        <taxon>Malasseziales</taxon>
        <taxon>Malasseziaceae</taxon>
        <taxon>Malassezia</taxon>
    </lineage>
</organism>
<dbReference type="InterPro" id="IPR036869">
    <property type="entry name" value="J_dom_sf"/>
</dbReference>
<evidence type="ECO:0000256" key="3">
    <source>
        <dbReference type="ARBA" id="ARBA00022989"/>
    </source>
</evidence>
<dbReference type="SMART" id="SM00271">
    <property type="entry name" value="DnaJ"/>
    <property type="match status" value="1"/>
</dbReference>
<dbReference type="PRINTS" id="PR00625">
    <property type="entry name" value="JDOMAIN"/>
</dbReference>
<keyword evidence="4 7" id="KW-0472">Membrane</keyword>
<comment type="subcellular location">
    <subcellularLocation>
        <location evidence="5">Endomembrane system</location>
        <topology evidence="5">Single-pass membrane protein</topology>
    </subcellularLocation>
</comment>
<feature type="compositionally biased region" description="Basic residues" evidence="6">
    <location>
        <begin position="314"/>
        <end position="325"/>
    </location>
</feature>
<evidence type="ECO:0000313" key="10">
    <source>
        <dbReference type="EMBL" id="PKI82442.1"/>
    </source>
</evidence>
<feature type="transmembrane region" description="Helical" evidence="7">
    <location>
        <begin position="110"/>
        <end position="129"/>
    </location>
</feature>
<feature type="region of interest" description="Disordered" evidence="6">
    <location>
        <begin position="159"/>
        <end position="178"/>
    </location>
</feature>
<evidence type="ECO:0000313" key="11">
    <source>
        <dbReference type="Proteomes" id="UP000232875"/>
    </source>
</evidence>
<evidence type="ECO:0000256" key="7">
    <source>
        <dbReference type="SAM" id="Phobius"/>
    </source>
</evidence>
<proteinExistence type="predicted"/>
<reference evidence="10 11" key="1">
    <citation type="submission" date="2017-10" db="EMBL/GenBank/DDBJ databases">
        <title>A novel species of cold-tolerant Malassezia isolated from bats.</title>
        <authorList>
            <person name="Lorch J.M."/>
            <person name="Palmer J.M."/>
            <person name="Vanderwolf K.J."/>
            <person name="Schmidt K.Z."/>
            <person name="Verant M.L."/>
            <person name="Weller T.J."/>
            <person name="Blehert D.S."/>
        </authorList>
    </citation>
    <scope>NUCLEOTIDE SEQUENCE [LARGE SCALE GENOMIC DNA]</scope>
    <source>
        <strain evidence="10 11">NWHC:44797-103</strain>
    </source>
</reference>
<feature type="domain" description="J" evidence="9">
    <location>
        <begin position="28"/>
        <end position="90"/>
    </location>
</feature>
<dbReference type="EMBL" id="KZ454995">
    <property type="protein sequence ID" value="PKI82442.1"/>
    <property type="molecule type" value="Genomic_DNA"/>
</dbReference>
<dbReference type="STRING" id="2020962.A0A2N1J7K5"/>
<dbReference type="PROSITE" id="PS50076">
    <property type="entry name" value="DNAJ_2"/>
    <property type="match status" value="1"/>
</dbReference>
<dbReference type="Pfam" id="PF00226">
    <property type="entry name" value="DnaJ"/>
    <property type="match status" value="1"/>
</dbReference>
<dbReference type="GO" id="GO:0012505">
    <property type="term" value="C:endomembrane system"/>
    <property type="evidence" value="ECO:0007669"/>
    <property type="project" value="UniProtKB-SubCell"/>
</dbReference>
<dbReference type="OrthoDB" id="413400at2759"/>
<feature type="compositionally biased region" description="Basic residues" evidence="6">
    <location>
        <begin position="167"/>
        <end position="178"/>
    </location>
</feature>
<dbReference type="PANTHER" id="PTHR44653:SF2">
    <property type="entry name" value="DNAJ HOMOLOG SUBFAMILY C MEMBER 1"/>
    <property type="match status" value="1"/>
</dbReference>
<evidence type="ECO:0000256" key="6">
    <source>
        <dbReference type="SAM" id="MobiDB-lite"/>
    </source>
</evidence>
<name>A0A2N1J7K5_9BASI</name>
<feature type="signal peptide" evidence="8">
    <location>
        <begin position="1"/>
        <end position="18"/>
    </location>
</feature>
<dbReference type="SUPFAM" id="SSF46565">
    <property type="entry name" value="Chaperone J-domain"/>
    <property type="match status" value="1"/>
</dbReference>